<feature type="compositionally biased region" description="Acidic residues" evidence="1">
    <location>
        <begin position="115"/>
        <end position="124"/>
    </location>
</feature>
<organism evidence="2 3">
    <name type="scientific">Melipona quadrifasciata</name>
    <dbReference type="NCBI Taxonomy" id="166423"/>
    <lineage>
        <taxon>Eukaryota</taxon>
        <taxon>Metazoa</taxon>
        <taxon>Ecdysozoa</taxon>
        <taxon>Arthropoda</taxon>
        <taxon>Hexapoda</taxon>
        <taxon>Insecta</taxon>
        <taxon>Pterygota</taxon>
        <taxon>Neoptera</taxon>
        <taxon>Endopterygota</taxon>
        <taxon>Hymenoptera</taxon>
        <taxon>Apocrita</taxon>
        <taxon>Aculeata</taxon>
        <taxon>Apoidea</taxon>
        <taxon>Anthophila</taxon>
        <taxon>Apidae</taxon>
        <taxon>Melipona</taxon>
    </lineage>
</organism>
<protein>
    <submittedName>
        <fullName evidence="2">Uncharacterized protein</fullName>
    </submittedName>
</protein>
<sequence>MNDRDGIHMLLATMPPLTLVTLRYAVDYGSYMKRLDVAQHLEYPIHVQESAAPTLESVERELYSTNVYALKVINLANCKKRGKERKRAKEGKEKKEGEPGGTRGKQREERTKGENEEEEEEEEKEERNGDIGLAVCSRCLEFKPNEINGVWVVLDLLWGGSANDVKIPALAVSRHNLYVIPSPLNYHDCQKDGKKEKLSKEEVDVTASSRSQKFWSFNDIISVLMTRIEQTAKQLYANFMDSDIAFGIAIAHANRRQRGRCNSAEEISDCDAYIRQSLKVVKGTTSKYERFVGLAGLNSWNRYQKSQSRPMFFQLGIRESGVVGRGRNGLNLEYDFGHPILSKCSVLRPKKLERHGLTAKRVDRRERLCDKCREICVCVARKTTRKIGVSYQSLLLYLDCMANKLAKRNNGTVSERECYRSGNFVILATQTLVCGLGKSRTLSAGNHSANQDQYLGQHKRHEGRYLELIYAFIANIVPHARLSPIAVPVPQQYEALDSCSREYEELFITNSRKVRNDFYLSDGKPRLVVSTDGVAERLGKKLCTQTKIIAVGSLSTEQREESVMSQLIKIVTSRYYVAIRNDTNVTRPSTTALNNSSIRGNYGFCEN</sequence>
<proteinExistence type="predicted"/>
<evidence type="ECO:0000313" key="3">
    <source>
        <dbReference type="Proteomes" id="UP000053105"/>
    </source>
</evidence>
<evidence type="ECO:0000313" key="2">
    <source>
        <dbReference type="EMBL" id="KOX80666.1"/>
    </source>
</evidence>
<name>A0A0M9ABW2_9HYME</name>
<gene>
    <name evidence="2" type="ORF">WN51_01954</name>
</gene>
<dbReference type="AlphaFoldDB" id="A0A0M9ABW2"/>
<dbReference type="Proteomes" id="UP000053105">
    <property type="component" value="Unassembled WGS sequence"/>
</dbReference>
<reference evidence="2 3" key="1">
    <citation type="submission" date="2015-07" db="EMBL/GenBank/DDBJ databases">
        <title>The genome of Melipona quadrifasciata.</title>
        <authorList>
            <person name="Pan H."/>
            <person name="Kapheim K."/>
        </authorList>
    </citation>
    <scope>NUCLEOTIDE SEQUENCE [LARGE SCALE GENOMIC DNA]</scope>
    <source>
        <strain evidence="2">0111107301</strain>
        <tissue evidence="2">Whole body</tissue>
    </source>
</reference>
<feature type="compositionally biased region" description="Basic and acidic residues" evidence="1">
    <location>
        <begin position="105"/>
        <end position="114"/>
    </location>
</feature>
<accession>A0A0M9ABW2</accession>
<evidence type="ECO:0000256" key="1">
    <source>
        <dbReference type="SAM" id="MobiDB-lite"/>
    </source>
</evidence>
<dbReference type="EMBL" id="KQ435698">
    <property type="protein sequence ID" value="KOX80666.1"/>
    <property type="molecule type" value="Genomic_DNA"/>
</dbReference>
<keyword evidence="3" id="KW-1185">Reference proteome</keyword>
<feature type="region of interest" description="Disordered" evidence="1">
    <location>
        <begin position="83"/>
        <end position="127"/>
    </location>
</feature>
<dbReference type="OrthoDB" id="10660605at2759"/>